<accession>A0ABW3H9X4</accession>
<name>A0ABW3H9X4_9SPHN</name>
<reference evidence="2" key="1">
    <citation type="journal article" date="2019" name="Int. J. Syst. Evol. Microbiol.">
        <title>The Global Catalogue of Microorganisms (GCM) 10K type strain sequencing project: providing services to taxonomists for standard genome sequencing and annotation.</title>
        <authorList>
            <consortium name="The Broad Institute Genomics Platform"/>
            <consortium name="The Broad Institute Genome Sequencing Center for Infectious Disease"/>
            <person name="Wu L."/>
            <person name="Ma J."/>
        </authorList>
    </citation>
    <scope>NUCLEOTIDE SEQUENCE [LARGE SCALE GENOMIC DNA]</scope>
    <source>
        <strain evidence="2">CCUG 62982</strain>
    </source>
</reference>
<dbReference type="InterPro" id="IPR008792">
    <property type="entry name" value="PQQD"/>
</dbReference>
<dbReference type="Proteomes" id="UP001596977">
    <property type="component" value="Unassembled WGS sequence"/>
</dbReference>
<dbReference type="Pfam" id="PF05402">
    <property type="entry name" value="PqqD"/>
    <property type="match status" value="1"/>
</dbReference>
<dbReference type="RefSeq" id="WP_264945746.1">
    <property type="nucleotide sequence ID" value="NZ_JAPDRA010000009.1"/>
</dbReference>
<keyword evidence="2" id="KW-1185">Reference proteome</keyword>
<organism evidence="1 2">
    <name type="scientific">Sphingomonas canadensis</name>
    <dbReference type="NCBI Taxonomy" id="1219257"/>
    <lineage>
        <taxon>Bacteria</taxon>
        <taxon>Pseudomonadati</taxon>
        <taxon>Pseudomonadota</taxon>
        <taxon>Alphaproteobacteria</taxon>
        <taxon>Sphingomonadales</taxon>
        <taxon>Sphingomonadaceae</taxon>
        <taxon>Sphingomonas</taxon>
    </lineage>
</organism>
<dbReference type="Gene3D" id="1.10.10.1150">
    <property type="entry name" value="Coenzyme PQQ synthesis protein D (PqqD)"/>
    <property type="match status" value="1"/>
</dbReference>
<dbReference type="EMBL" id="JBHTJG010000009">
    <property type="protein sequence ID" value="MFD0947967.1"/>
    <property type="molecule type" value="Genomic_DNA"/>
</dbReference>
<protein>
    <submittedName>
        <fullName evidence="1">PqqD family protein</fullName>
    </submittedName>
</protein>
<sequence length="91" mass="9656">MNADTIVAQGKNQVEAAADGELVLMHVESGRFFTLTGPGIRVWQLMSQPLALGALADRLTGEFAVERDQCLADVAALCEQLSAAELIDVSP</sequence>
<comment type="caution">
    <text evidence="1">The sequence shown here is derived from an EMBL/GenBank/DDBJ whole genome shotgun (WGS) entry which is preliminary data.</text>
</comment>
<gene>
    <name evidence="1" type="ORF">ACFQ1E_16610</name>
</gene>
<evidence type="ECO:0000313" key="1">
    <source>
        <dbReference type="EMBL" id="MFD0947967.1"/>
    </source>
</evidence>
<proteinExistence type="predicted"/>
<evidence type="ECO:0000313" key="2">
    <source>
        <dbReference type="Proteomes" id="UP001596977"/>
    </source>
</evidence>
<dbReference type="InterPro" id="IPR041881">
    <property type="entry name" value="PqqD_sf"/>
</dbReference>